<accession>A0ABD1IZK7</accession>
<dbReference type="PROSITE" id="PS50994">
    <property type="entry name" value="INTEGRASE"/>
    <property type="match status" value="1"/>
</dbReference>
<dbReference type="InterPro" id="IPR000953">
    <property type="entry name" value="Chromo/chromo_shadow_dom"/>
</dbReference>
<dbReference type="InterPro" id="IPR056924">
    <property type="entry name" value="SH3_Tf2-1"/>
</dbReference>
<dbReference type="PROSITE" id="PS50013">
    <property type="entry name" value="CHROMO_2"/>
    <property type="match status" value="1"/>
</dbReference>
<evidence type="ECO:0000256" key="1">
    <source>
        <dbReference type="ARBA" id="ARBA00004123"/>
    </source>
</evidence>
<comment type="subcellular location">
    <subcellularLocation>
        <location evidence="1">Nucleus</location>
    </subcellularLocation>
</comment>
<evidence type="ECO:0000259" key="4">
    <source>
        <dbReference type="PROSITE" id="PS50994"/>
    </source>
</evidence>
<dbReference type="Gene3D" id="2.40.50.40">
    <property type="match status" value="1"/>
</dbReference>
<evidence type="ECO:0000313" key="5">
    <source>
        <dbReference type="EMBL" id="KAL2079786.1"/>
    </source>
</evidence>
<name>A0ABD1IZK7_9TELE</name>
<dbReference type="AlphaFoldDB" id="A0ABD1IZK7"/>
<evidence type="ECO:0008006" key="7">
    <source>
        <dbReference type="Google" id="ProtNLM"/>
    </source>
</evidence>
<dbReference type="EMBL" id="JBHFQA010000022">
    <property type="protein sequence ID" value="KAL2079786.1"/>
    <property type="molecule type" value="Genomic_DNA"/>
</dbReference>
<dbReference type="GO" id="GO:0005634">
    <property type="term" value="C:nucleus"/>
    <property type="evidence" value="ECO:0007669"/>
    <property type="project" value="UniProtKB-SubCell"/>
</dbReference>
<dbReference type="InterPro" id="IPR016197">
    <property type="entry name" value="Chromo-like_dom_sf"/>
</dbReference>
<feature type="domain" description="Integrase catalytic" evidence="4">
    <location>
        <begin position="1"/>
        <end position="134"/>
    </location>
</feature>
<gene>
    <name evidence="5" type="ORF">ACEWY4_025530</name>
</gene>
<keyword evidence="6" id="KW-1185">Reference proteome</keyword>
<dbReference type="InterPro" id="IPR050951">
    <property type="entry name" value="Retrovirus_Pol_polyprotein"/>
</dbReference>
<dbReference type="PANTHER" id="PTHR37984:SF15">
    <property type="entry name" value="INTEGRASE CATALYTIC DOMAIN-CONTAINING PROTEIN"/>
    <property type="match status" value="1"/>
</dbReference>
<feature type="region of interest" description="Disordered" evidence="2">
    <location>
        <begin position="320"/>
        <end position="362"/>
    </location>
</feature>
<feature type="domain" description="Chromo" evidence="3">
    <location>
        <begin position="267"/>
        <end position="315"/>
    </location>
</feature>
<evidence type="ECO:0000313" key="6">
    <source>
        <dbReference type="Proteomes" id="UP001591681"/>
    </source>
</evidence>
<evidence type="ECO:0000259" key="3">
    <source>
        <dbReference type="PROSITE" id="PS50013"/>
    </source>
</evidence>
<proteinExistence type="predicted"/>
<dbReference type="SMART" id="SM00298">
    <property type="entry name" value="CHROMO"/>
    <property type="match status" value="1"/>
</dbReference>
<dbReference type="InterPro" id="IPR012337">
    <property type="entry name" value="RNaseH-like_sf"/>
</dbReference>
<sequence>MAHFIPLPKLPSAKETTQAVQQHGFRLHGIPTDIVSDRGPQFTSTFWKEFCRLLGATVSLTSGFHLQSNGQSERVNQELEKALRCVASRDPLSWASRLVWVEYAHNSLTCSATGMSSFKCVYGYQPPLFSSQEGEASCPSALANTRRCRRTWARAWVALRRAVMAYSTGANRRRTAAPIYRVGQQVWLSARDLPVRVESKKLAARFLGPFVVERVISPTAVRLRLPVSMRVHPTIHVSRIKPVRVSPHTPAEPPPPAPRLLDGDPIYTVQHLLRSQRRGRGIHYLVDWEGYGPEERSWVPASRILNRTLIADFHRLHPDQLALRRGRPRDSSRPGPAPAGPARGSRPAWEDEALMSDRSEEF</sequence>
<comment type="caution">
    <text evidence="5">The sequence shown here is derived from an EMBL/GenBank/DDBJ whole genome shotgun (WGS) entry which is preliminary data.</text>
</comment>
<dbReference type="PANTHER" id="PTHR37984">
    <property type="entry name" value="PROTEIN CBG26694"/>
    <property type="match status" value="1"/>
</dbReference>
<dbReference type="Pfam" id="PF00385">
    <property type="entry name" value="Chromo"/>
    <property type="match status" value="1"/>
</dbReference>
<dbReference type="Gene3D" id="3.30.420.10">
    <property type="entry name" value="Ribonuclease H-like superfamily/Ribonuclease H"/>
    <property type="match status" value="1"/>
</dbReference>
<reference evidence="5 6" key="1">
    <citation type="submission" date="2024-09" db="EMBL/GenBank/DDBJ databases">
        <title>A chromosome-level genome assembly of Gray's grenadier anchovy, Coilia grayii.</title>
        <authorList>
            <person name="Fu Z."/>
        </authorList>
    </citation>
    <scope>NUCLEOTIDE SEQUENCE [LARGE SCALE GENOMIC DNA]</scope>
    <source>
        <strain evidence="5">G4</strain>
        <tissue evidence="5">Muscle</tissue>
    </source>
</reference>
<dbReference type="SUPFAM" id="SSF54160">
    <property type="entry name" value="Chromo domain-like"/>
    <property type="match status" value="1"/>
</dbReference>
<dbReference type="Proteomes" id="UP001591681">
    <property type="component" value="Unassembled WGS sequence"/>
</dbReference>
<dbReference type="InterPro" id="IPR023780">
    <property type="entry name" value="Chromo_domain"/>
</dbReference>
<protein>
    <recommendedName>
        <fullName evidence="7">Integrase catalytic domain-containing protein</fullName>
    </recommendedName>
</protein>
<dbReference type="InterPro" id="IPR036397">
    <property type="entry name" value="RNaseH_sf"/>
</dbReference>
<dbReference type="SUPFAM" id="SSF53098">
    <property type="entry name" value="Ribonuclease H-like"/>
    <property type="match status" value="1"/>
</dbReference>
<dbReference type="Pfam" id="PF24626">
    <property type="entry name" value="SH3_Tf2-1"/>
    <property type="match status" value="1"/>
</dbReference>
<evidence type="ECO:0000256" key="2">
    <source>
        <dbReference type="SAM" id="MobiDB-lite"/>
    </source>
</evidence>
<organism evidence="5 6">
    <name type="scientific">Coilia grayii</name>
    <name type="common">Gray's grenadier anchovy</name>
    <dbReference type="NCBI Taxonomy" id="363190"/>
    <lineage>
        <taxon>Eukaryota</taxon>
        <taxon>Metazoa</taxon>
        <taxon>Chordata</taxon>
        <taxon>Craniata</taxon>
        <taxon>Vertebrata</taxon>
        <taxon>Euteleostomi</taxon>
        <taxon>Actinopterygii</taxon>
        <taxon>Neopterygii</taxon>
        <taxon>Teleostei</taxon>
        <taxon>Clupei</taxon>
        <taxon>Clupeiformes</taxon>
        <taxon>Clupeoidei</taxon>
        <taxon>Engraulidae</taxon>
        <taxon>Coilinae</taxon>
        <taxon>Coilia</taxon>
    </lineage>
</organism>
<dbReference type="InterPro" id="IPR001584">
    <property type="entry name" value="Integrase_cat-core"/>
</dbReference>